<dbReference type="KEGG" id="plon:Pla110_29720"/>
<dbReference type="CDD" id="cd02573">
    <property type="entry name" value="PseudoU_synth_EcTruB"/>
    <property type="match status" value="1"/>
</dbReference>
<reference evidence="8 9" key="1">
    <citation type="submission" date="2019-02" db="EMBL/GenBank/DDBJ databases">
        <title>Deep-cultivation of Planctomycetes and their phenomic and genomic characterization uncovers novel biology.</title>
        <authorList>
            <person name="Wiegand S."/>
            <person name="Jogler M."/>
            <person name="Boedeker C."/>
            <person name="Pinto D."/>
            <person name="Vollmers J."/>
            <person name="Rivas-Marin E."/>
            <person name="Kohn T."/>
            <person name="Peeters S.H."/>
            <person name="Heuer A."/>
            <person name="Rast P."/>
            <person name="Oberbeckmann S."/>
            <person name="Bunk B."/>
            <person name="Jeske O."/>
            <person name="Meyerdierks A."/>
            <person name="Storesund J.E."/>
            <person name="Kallscheuer N."/>
            <person name="Luecker S."/>
            <person name="Lage O.M."/>
            <person name="Pohl T."/>
            <person name="Merkel B.J."/>
            <person name="Hornburger P."/>
            <person name="Mueller R.-W."/>
            <person name="Bruemmer F."/>
            <person name="Labrenz M."/>
            <person name="Spormann A.M."/>
            <person name="Op den Camp H."/>
            <person name="Overmann J."/>
            <person name="Amann R."/>
            <person name="Jetten M.S.M."/>
            <person name="Mascher T."/>
            <person name="Medema M.H."/>
            <person name="Devos D.P."/>
            <person name="Kaster A.-K."/>
            <person name="Ovreas L."/>
            <person name="Rohde M."/>
            <person name="Galperin M.Y."/>
            <person name="Jogler C."/>
        </authorList>
    </citation>
    <scope>NUCLEOTIDE SEQUENCE [LARGE SCALE GENOMIC DNA]</scope>
    <source>
        <strain evidence="8 9">Pla110</strain>
    </source>
</reference>
<feature type="domain" description="tRNA pseudouridylate synthase B C-terminal" evidence="7">
    <location>
        <begin position="193"/>
        <end position="236"/>
    </location>
</feature>
<dbReference type="Pfam" id="PF16198">
    <property type="entry name" value="TruB_C_2"/>
    <property type="match status" value="1"/>
</dbReference>
<evidence type="ECO:0000256" key="3">
    <source>
        <dbReference type="ARBA" id="ARBA00022694"/>
    </source>
</evidence>
<dbReference type="Proteomes" id="UP000317178">
    <property type="component" value="Chromosome"/>
</dbReference>
<comment type="catalytic activity">
    <reaction evidence="1 5">
        <text>uridine(55) in tRNA = pseudouridine(55) in tRNA</text>
        <dbReference type="Rhea" id="RHEA:42532"/>
        <dbReference type="Rhea" id="RHEA-COMP:10101"/>
        <dbReference type="Rhea" id="RHEA-COMP:10102"/>
        <dbReference type="ChEBI" id="CHEBI:65314"/>
        <dbReference type="ChEBI" id="CHEBI:65315"/>
        <dbReference type="EC" id="5.4.99.25"/>
    </reaction>
</comment>
<evidence type="ECO:0000256" key="5">
    <source>
        <dbReference type="HAMAP-Rule" id="MF_01080"/>
    </source>
</evidence>
<dbReference type="GO" id="GO:0160148">
    <property type="term" value="F:tRNA pseudouridine(55) synthase activity"/>
    <property type="evidence" value="ECO:0007669"/>
    <property type="project" value="UniProtKB-EC"/>
</dbReference>
<evidence type="ECO:0000256" key="4">
    <source>
        <dbReference type="ARBA" id="ARBA00023235"/>
    </source>
</evidence>
<dbReference type="Pfam" id="PF01509">
    <property type="entry name" value="TruB_N"/>
    <property type="match status" value="1"/>
</dbReference>
<dbReference type="SUPFAM" id="SSF55120">
    <property type="entry name" value="Pseudouridine synthase"/>
    <property type="match status" value="1"/>
</dbReference>
<comment type="similarity">
    <text evidence="2 5">Belongs to the pseudouridine synthase TruB family. Type 1 subfamily.</text>
</comment>
<dbReference type="NCBIfam" id="TIGR00431">
    <property type="entry name" value="TruB"/>
    <property type="match status" value="1"/>
</dbReference>
<dbReference type="HAMAP" id="MF_01080">
    <property type="entry name" value="TruB_bact"/>
    <property type="match status" value="1"/>
</dbReference>
<proteinExistence type="inferred from homology"/>
<evidence type="ECO:0000256" key="2">
    <source>
        <dbReference type="ARBA" id="ARBA00005642"/>
    </source>
</evidence>
<dbReference type="GO" id="GO:0031119">
    <property type="term" value="P:tRNA pseudouridine synthesis"/>
    <property type="evidence" value="ECO:0007669"/>
    <property type="project" value="UniProtKB-UniRule"/>
</dbReference>
<dbReference type="PANTHER" id="PTHR13767">
    <property type="entry name" value="TRNA-PSEUDOURIDINE SYNTHASE"/>
    <property type="match status" value="1"/>
</dbReference>
<gene>
    <name evidence="5 8" type="primary">truB</name>
    <name evidence="8" type="ORF">Pla110_29720</name>
</gene>
<feature type="active site" description="Nucleophile" evidence="5">
    <location>
        <position position="59"/>
    </location>
</feature>
<keyword evidence="9" id="KW-1185">Reference proteome</keyword>
<organism evidence="8 9">
    <name type="scientific">Polystyrenella longa</name>
    <dbReference type="NCBI Taxonomy" id="2528007"/>
    <lineage>
        <taxon>Bacteria</taxon>
        <taxon>Pseudomonadati</taxon>
        <taxon>Planctomycetota</taxon>
        <taxon>Planctomycetia</taxon>
        <taxon>Planctomycetales</taxon>
        <taxon>Planctomycetaceae</taxon>
        <taxon>Polystyrenella</taxon>
    </lineage>
</organism>
<evidence type="ECO:0000259" key="7">
    <source>
        <dbReference type="Pfam" id="PF16198"/>
    </source>
</evidence>
<accession>A0A518CPT5</accession>
<dbReference type="InterPro" id="IPR032819">
    <property type="entry name" value="TruB_C"/>
</dbReference>
<dbReference type="GO" id="GO:1990481">
    <property type="term" value="P:mRNA pseudouridine synthesis"/>
    <property type="evidence" value="ECO:0007669"/>
    <property type="project" value="TreeGrafter"/>
</dbReference>
<dbReference type="Gene3D" id="3.30.2350.10">
    <property type="entry name" value="Pseudouridine synthase"/>
    <property type="match status" value="1"/>
</dbReference>
<dbReference type="OrthoDB" id="9802309at2"/>
<dbReference type="EMBL" id="CP036281">
    <property type="protein sequence ID" value="QDU81233.1"/>
    <property type="molecule type" value="Genomic_DNA"/>
</dbReference>
<dbReference type="InterPro" id="IPR014780">
    <property type="entry name" value="tRNA_psdUridine_synth_TruB"/>
</dbReference>
<evidence type="ECO:0000259" key="6">
    <source>
        <dbReference type="Pfam" id="PF01509"/>
    </source>
</evidence>
<keyword evidence="4 5" id="KW-0413">Isomerase</keyword>
<keyword evidence="3 5" id="KW-0819">tRNA processing</keyword>
<feature type="domain" description="Pseudouridine synthase II N-terminal" evidence="6">
    <location>
        <begin position="49"/>
        <end position="192"/>
    </location>
</feature>
<dbReference type="InterPro" id="IPR020103">
    <property type="entry name" value="PsdUridine_synth_cat_dom_sf"/>
</dbReference>
<dbReference type="EC" id="5.4.99.25" evidence="5"/>
<protein>
    <recommendedName>
        <fullName evidence="5">tRNA pseudouridine synthase B</fullName>
        <ecNumber evidence="5">5.4.99.25</ecNumber>
    </recommendedName>
    <alternativeName>
        <fullName evidence="5">tRNA pseudouridine(55) synthase</fullName>
        <shortName evidence="5">Psi55 synthase</shortName>
    </alternativeName>
    <alternativeName>
        <fullName evidence="5">tRNA pseudouridylate synthase</fullName>
    </alternativeName>
    <alternativeName>
        <fullName evidence="5">tRNA-uridine isomerase</fullName>
    </alternativeName>
</protein>
<sequence length="337" mass="37278">MSVIAFKKICGVLTVNKPVEMTSRQAVTEVEWHTRRLAREHGQKIRRATVKVGHAGTLDPLATGVLVVCVGKATQLVPWIQELPKTYRAEFTLGMRSNSDDIMGEVETVDNPPQPSRSEIEAALSRYQGTIEQVPPQFSAVHVDGKRAYALARRGEEVKLDARPVEIYDIEILDYNWPELTLNVVCGSGTYIRAIARDLGNDLGCGALMHGLARTAVGPFTLEDAIEIPHIKEQNWLPDLQPARVAVKHLPTYECSPSEEDWLINGRIIEAVGTGAWREGDIEIPVANSDGRLVCIATKKQKTGEQLQLKPRLVFKPTLYADSLEKTTPLPESQSSL</sequence>
<evidence type="ECO:0000256" key="1">
    <source>
        <dbReference type="ARBA" id="ARBA00000385"/>
    </source>
</evidence>
<dbReference type="RefSeq" id="WP_144996434.1">
    <property type="nucleotide sequence ID" value="NZ_CP036281.1"/>
</dbReference>
<dbReference type="GO" id="GO:0003723">
    <property type="term" value="F:RNA binding"/>
    <property type="evidence" value="ECO:0007669"/>
    <property type="project" value="InterPro"/>
</dbReference>
<dbReference type="InterPro" id="IPR002501">
    <property type="entry name" value="PsdUridine_synth_N"/>
</dbReference>
<evidence type="ECO:0000313" key="8">
    <source>
        <dbReference type="EMBL" id="QDU81233.1"/>
    </source>
</evidence>
<name>A0A518CPT5_9PLAN</name>
<comment type="function">
    <text evidence="5">Responsible for synthesis of pseudouridine from uracil-55 in the psi GC loop of transfer RNAs.</text>
</comment>
<evidence type="ECO:0000313" key="9">
    <source>
        <dbReference type="Proteomes" id="UP000317178"/>
    </source>
</evidence>
<dbReference type="AlphaFoldDB" id="A0A518CPT5"/>
<dbReference type="PANTHER" id="PTHR13767:SF2">
    <property type="entry name" value="PSEUDOURIDYLATE SYNTHASE TRUB1"/>
    <property type="match status" value="1"/>
</dbReference>